<feature type="chain" id="PRO_5042859179" evidence="1">
    <location>
        <begin position="19"/>
        <end position="232"/>
    </location>
</feature>
<dbReference type="Proteomes" id="UP001165205">
    <property type="component" value="Unassembled WGS sequence"/>
</dbReference>
<dbReference type="AlphaFoldDB" id="A0AAN4YEI1"/>
<proteinExistence type="predicted"/>
<feature type="signal peptide" evidence="1">
    <location>
        <begin position="1"/>
        <end position="18"/>
    </location>
</feature>
<gene>
    <name evidence="2" type="ORF">Aory04_000259200</name>
</gene>
<organism evidence="2 3">
    <name type="scientific">Aspergillus oryzae</name>
    <name type="common">Yellow koji mold</name>
    <dbReference type="NCBI Taxonomy" id="5062"/>
    <lineage>
        <taxon>Eukaryota</taxon>
        <taxon>Fungi</taxon>
        <taxon>Dikarya</taxon>
        <taxon>Ascomycota</taxon>
        <taxon>Pezizomycotina</taxon>
        <taxon>Eurotiomycetes</taxon>
        <taxon>Eurotiomycetidae</taxon>
        <taxon>Eurotiales</taxon>
        <taxon>Aspergillaceae</taxon>
        <taxon>Aspergillus</taxon>
        <taxon>Aspergillus subgen. Circumdati</taxon>
    </lineage>
</organism>
<evidence type="ECO:0000313" key="2">
    <source>
        <dbReference type="EMBL" id="GMG25579.1"/>
    </source>
</evidence>
<name>A0AAN4YEI1_ASPOZ</name>
<keyword evidence="1" id="KW-0732">Signal</keyword>
<dbReference type="EMBL" id="BSYA01000019">
    <property type="protein sequence ID" value="GMG25579.1"/>
    <property type="molecule type" value="Genomic_DNA"/>
</dbReference>
<reference evidence="2" key="1">
    <citation type="submission" date="2023-04" db="EMBL/GenBank/DDBJ databases">
        <title>Aspergillus oryzae NBRC 4228.</title>
        <authorList>
            <person name="Ichikawa N."/>
            <person name="Sato H."/>
            <person name="Tonouchi N."/>
        </authorList>
    </citation>
    <scope>NUCLEOTIDE SEQUENCE</scope>
    <source>
        <strain evidence="2">NBRC 4228</strain>
    </source>
</reference>
<evidence type="ECO:0000256" key="1">
    <source>
        <dbReference type="SAM" id="SignalP"/>
    </source>
</evidence>
<sequence length="232" mass="25643">MYQAWIIIIKYLSVLVASQGIPMNAEERVLHASCSDLAMDLYEDLAEMRFNWPQRPTQPSHILTSTCLTNAKGVPPEAGTQLVTDLDVNLCLGWDQAKESLIAQSNGHGLSAGGCRSCIYDDKRPSRKGVVSCWCTNVAESSKVSTGPGNFKAARKTFHLRKSPQLTKNRPCPNSISPQSPCCELRMGTCIVITIDQSVPMCNFEHHQAADCNSWFCVKDLHASHLFIPYTL</sequence>
<comment type="caution">
    <text evidence="2">The sequence shown here is derived from an EMBL/GenBank/DDBJ whole genome shotgun (WGS) entry which is preliminary data.</text>
</comment>
<protein>
    <submittedName>
        <fullName evidence="2">Unnamed protein product</fullName>
    </submittedName>
</protein>
<evidence type="ECO:0000313" key="3">
    <source>
        <dbReference type="Proteomes" id="UP001165205"/>
    </source>
</evidence>
<accession>A0AAN4YEI1</accession>